<dbReference type="HOGENOM" id="CLU_686625_0_0_0"/>
<protein>
    <submittedName>
        <fullName evidence="2">Uncharacterized protein</fullName>
    </submittedName>
</protein>
<evidence type="ECO:0000313" key="3">
    <source>
        <dbReference type="Proteomes" id="UP000001916"/>
    </source>
</evidence>
<feature type="chain" id="PRO_5003093504" evidence="1">
    <location>
        <begin position="21"/>
        <end position="401"/>
    </location>
</feature>
<gene>
    <name evidence="2" type="ORF">Mesil_3628</name>
</gene>
<dbReference type="OrthoDB" id="34239at2"/>
<name>D7BJR2_ALLS1</name>
<keyword evidence="3" id="KW-1185">Reference proteome</keyword>
<dbReference type="AlphaFoldDB" id="D7BJR2"/>
<geneLocation type="plasmid" evidence="2 3">
    <name>pMESIL02</name>
</geneLocation>
<feature type="signal peptide" evidence="1">
    <location>
        <begin position="1"/>
        <end position="20"/>
    </location>
</feature>
<proteinExistence type="predicted"/>
<dbReference type="RefSeq" id="WP_013159892.1">
    <property type="nucleotide sequence ID" value="NC_014214.1"/>
</dbReference>
<dbReference type="EMBL" id="CP002044">
    <property type="protein sequence ID" value="ADH65418.1"/>
    <property type="molecule type" value="Genomic_DNA"/>
</dbReference>
<accession>D7BJR2</accession>
<keyword evidence="1" id="KW-0732">Signal</keyword>
<sequence length="401" mass="44341">MKRIWILPLLLLLLNSPALANVERPDFTFFTVPDLYFQEPTVKTIQTGGGAFGTVLNWLLNNVLGIPATQQGAYDQVPLSRLLGQVCAVHQGRAIGSLVCPISSLYNRAVSIVNSLGSRASNLGNAIINDFLGQLGNALQSQLNNWVGGLIGVDTIDKVSASLYNAEQWLVDTVTAVERQIRRGAYEVSSSWLASVFPGSDLALTKTDKKARKQEAEAKLDSLIGALQVSNLSNSSQEQQNEANRQNLREQAVQVERKTLRDEEVAKRLSEVNSEMAKQAEDIVKRARDSTQAQASVRGVLIEMSQLQGESLRMQLTSEDRLVRLAKEQIQAQAATNQILAAQTRIILRREMEALEQFKGQSRQSAEEFAQELMATNAVLEGLYQMPVELSQRQAEMSEFR</sequence>
<reference evidence="2 3" key="1">
    <citation type="journal article" date="2010" name="Stand. Genomic Sci.">
        <title>Complete genome sequence of Meiothermus silvanus type strain (VI-R2).</title>
        <authorList>
            <person name="Sikorski J."/>
            <person name="Tindall B.J."/>
            <person name="Lowry S."/>
            <person name="Lucas S."/>
            <person name="Nolan M."/>
            <person name="Copeland A."/>
            <person name="Glavina Del Rio T."/>
            <person name="Tice H."/>
            <person name="Cheng J.F."/>
            <person name="Han C."/>
            <person name="Pitluck S."/>
            <person name="Liolios K."/>
            <person name="Ivanova N."/>
            <person name="Mavromatis K."/>
            <person name="Mikhailova N."/>
            <person name="Pati A."/>
            <person name="Goodwin L."/>
            <person name="Chen A."/>
            <person name="Palaniappan K."/>
            <person name="Land M."/>
            <person name="Hauser L."/>
            <person name="Chang Y.J."/>
            <person name="Jeffries C.D."/>
            <person name="Rohde M."/>
            <person name="Goker M."/>
            <person name="Woyke T."/>
            <person name="Bristow J."/>
            <person name="Eisen J.A."/>
            <person name="Markowitz V."/>
            <person name="Hugenholtz P."/>
            <person name="Kyrpides N.C."/>
            <person name="Klenk H.P."/>
            <person name="Lapidus A."/>
        </authorList>
    </citation>
    <scope>NUCLEOTIDE SEQUENCE [LARGE SCALE GENOMIC DNA]</scope>
    <source>
        <strain evidence="3">ATCC 700542 / DSM 9946 / VI-R2</strain>
        <plasmid evidence="3">Plasmid pMESIL02</plasmid>
    </source>
</reference>
<organism evidence="2 3">
    <name type="scientific">Allomeiothermus silvanus (strain ATCC 700542 / DSM 9946 / NBRC 106475 / NCIMB 13440 / VI-R2)</name>
    <name type="common">Thermus silvanus</name>
    <dbReference type="NCBI Taxonomy" id="526227"/>
    <lineage>
        <taxon>Bacteria</taxon>
        <taxon>Thermotogati</taxon>
        <taxon>Deinococcota</taxon>
        <taxon>Deinococci</taxon>
        <taxon>Thermales</taxon>
        <taxon>Thermaceae</taxon>
        <taxon>Allomeiothermus</taxon>
    </lineage>
</organism>
<dbReference type="Proteomes" id="UP000001916">
    <property type="component" value="Plasmid pMESIL02"/>
</dbReference>
<evidence type="ECO:0000313" key="2">
    <source>
        <dbReference type="EMBL" id="ADH65418.1"/>
    </source>
</evidence>
<keyword evidence="2" id="KW-0614">Plasmid</keyword>
<evidence type="ECO:0000256" key="1">
    <source>
        <dbReference type="SAM" id="SignalP"/>
    </source>
</evidence>
<dbReference type="KEGG" id="msv:Mesil_3628"/>